<comment type="caution">
    <text evidence="3">The sequence shown here is derived from an EMBL/GenBank/DDBJ whole genome shotgun (WGS) entry which is preliminary data.</text>
</comment>
<evidence type="ECO:0000313" key="3">
    <source>
        <dbReference type="EMBL" id="KAK5781042.1"/>
    </source>
</evidence>
<evidence type="ECO:0000313" key="4">
    <source>
        <dbReference type="Proteomes" id="UP001306508"/>
    </source>
</evidence>
<proteinExistence type="predicted"/>
<dbReference type="InterPro" id="IPR017850">
    <property type="entry name" value="Alkaline_phosphatase_core_sf"/>
</dbReference>
<keyword evidence="4" id="KW-1185">Reference proteome</keyword>
<sequence length="780" mass="90371">MAELSDTDSSFDLDVRSMDTHREIHNGIAITDDDDIFQDDPLRYDLHRSNNNNNTISLFLRNNSSLLNKVKSWFDTKTLSQSRLNKLNNHGIPLYDLDTDENLDRIIHSTNDNNDILESFDSRTFPSFSRKWSLGRRMFILIRFLKWIIIMGLLITFMIHVILKITWSKNSNLSQNNDITKIFSTTNKHLYNSKINFNPNKLYSNGTHKFYPLTIVINLRYMSFEQINKDHSPFLYDMVYPNENKLNNVSMNTIIGELEPNFPYDSNLQDWCMVTGNYPINNGMLKDDIKNLKAENVTIPIWNTIDKVFTNNNNTSIMKSFGWTHFKNDGNHYHNSEHLDSEGKIDEVIKLIDIIEKGERPQLILLTMNDLMDSIIHGENQISAYKKINHMDRLLHKLVYELRHRNLLVNLTNIIILSDSGSSTEDIKTLNQDDTMNNEEKPIEKLELRQLFKLEEENSNKDAKKIYKNLLKKIDRINNHEGRLISIKIKDTNDRNQIYRMLKTKIDSSQVSLHIKDNLPKEYNINFQNPSKIDKIVYESMDDIWLIPKNPYLLVENTKDIGVIQESSIFIGQGPYFHDVIVNYMDNNRYLMPFNNIAIYDIISSLVGLNVRDRNPNRDKYTIQYTSEFNHYVEIGNTIKIDESSTTNPILSTSPITNSVTSSSTNGNIITKSSSIPTPTTTFSSLTSSRTTNSKTNTKTTTLVGTETTTESINHSTQKSDNKSGNKNKNEKNNNNDEGNHNLIDSMLDYLKETEEEIIDIFNDIIDNIYQDESVDRKRA</sequence>
<feature type="transmembrane region" description="Helical" evidence="2">
    <location>
        <begin position="140"/>
        <end position="163"/>
    </location>
</feature>
<dbReference type="SUPFAM" id="SSF53649">
    <property type="entry name" value="Alkaline phosphatase-like"/>
    <property type="match status" value="1"/>
</dbReference>
<reference evidence="4" key="1">
    <citation type="submission" date="2023-07" db="EMBL/GenBank/DDBJ databases">
        <title>A draft genome of Kazachstania heterogenica Y-27499.</title>
        <authorList>
            <person name="Donic C."/>
            <person name="Kralova J.S."/>
            <person name="Fidel L."/>
            <person name="Ben-Dor S."/>
            <person name="Jung S."/>
        </authorList>
    </citation>
    <scope>NUCLEOTIDE SEQUENCE [LARGE SCALE GENOMIC DNA]</scope>
    <source>
        <strain evidence="4">Y27499</strain>
    </source>
</reference>
<feature type="region of interest" description="Disordered" evidence="1">
    <location>
        <begin position="646"/>
        <end position="742"/>
    </location>
</feature>
<keyword evidence="2" id="KW-1133">Transmembrane helix</keyword>
<organism evidence="3 4">
    <name type="scientific">Arxiozyma heterogenica</name>
    <dbReference type="NCBI Taxonomy" id="278026"/>
    <lineage>
        <taxon>Eukaryota</taxon>
        <taxon>Fungi</taxon>
        <taxon>Dikarya</taxon>
        <taxon>Ascomycota</taxon>
        <taxon>Saccharomycotina</taxon>
        <taxon>Saccharomycetes</taxon>
        <taxon>Saccharomycetales</taxon>
        <taxon>Saccharomycetaceae</taxon>
        <taxon>Arxiozyma</taxon>
    </lineage>
</organism>
<dbReference type="EMBL" id="JAWIZZ010000038">
    <property type="protein sequence ID" value="KAK5781042.1"/>
    <property type="molecule type" value="Genomic_DNA"/>
</dbReference>
<dbReference type="Gene3D" id="3.40.720.10">
    <property type="entry name" value="Alkaline Phosphatase, subunit A"/>
    <property type="match status" value="1"/>
</dbReference>
<protein>
    <submittedName>
        <fullName evidence="3">Uncharacterized protein</fullName>
    </submittedName>
</protein>
<feature type="compositionally biased region" description="Basic and acidic residues" evidence="1">
    <location>
        <begin position="718"/>
        <end position="740"/>
    </location>
</feature>
<dbReference type="Pfam" id="PF01663">
    <property type="entry name" value="Phosphodiest"/>
    <property type="match status" value="1"/>
</dbReference>
<evidence type="ECO:0000256" key="1">
    <source>
        <dbReference type="SAM" id="MobiDB-lite"/>
    </source>
</evidence>
<accession>A0AAN7WS42</accession>
<dbReference type="Proteomes" id="UP001306508">
    <property type="component" value="Unassembled WGS sequence"/>
</dbReference>
<dbReference type="GO" id="GO:0006796">
    <property type="term" value="P:phosphate-containing compound metabolic process"/>
    <property type="evidence" value="ECO:0007669"/>
    <property type="project" value="UniProtKB-ARBA"/>
</dbReference>
<keyword evidence="2" id="KW-0812">Transmembrane</keyword>
<feature type="compositionally biased region" description="Low complexity" evidence="1">
    <location>
        <begin position="652"/>
        <end position="712"/>
    </location>
</feature>
<dbReference type="GO" id="GO:0019637">
    <property type="term" value="P:organophosphate metabolic process"/>
    <property type="evidence" value="ECO:0007669"/>
    <property type="project" value="UniProtKB-ARBA"/>
</dbReference>
<keyword evidence="2" id="KW-0472">Membrane</keyword>
<evidence type="ECO:0000256" key="2">
    <source>
        <dbReference type="SAM" id="Phobius"/>
    </source>
</evidence>
<dbReference type="AlphaFoldDB" id="A0AAN7WS42"/>
<dbReference type="InterPro" id="IPR002591">
    <property type="entry name" value="Phosphodiest/P_Trfase"/>
</dbReference>
<gene>
    <name evidence="3" type="ORF">RI543_001430</name>
</gene>
<name>A0AAN7WS42_9SACH</name>